<dbReference type="RefSeq" id="WP_057895622.1">
    <property type="nucleotide sequence ID" value="NZ_AZEH01000020.1"/>
</dbReference>
<evidence type="ECO:0000313" key="1">
    <source>
        <dbReference type="EMBL" id="KRL05901.1"/>
    </source>
</evidence>
<dbReference type="OrthoDB" id="2303045at2"/>
<dbReference type="AlphaFoldDB" id="A0A0R1MCE2"/>
<gene>
    <name evidence="1" type="ORF">FD46_GL000661</name>
</gene>
<accession>A0A0R1MCE2</accession>
<comment type="caution">
    <text evidence="1">The sequence shown here is derived from an EMBL/GenBank/DDBJ whole genome shotgun (WGS) entry which is preliminary data.</text>
</comment>
<keyword evidence="2" id="KW-1185">Reference proteome</keyword>
<reference evidence="1 2" key="1">
    <citation type="journal article" date="2015" name="Genome Announc.">
        <title>Expanding the biotechnology potential of lactobacilli through comparative genomics of 213 strains and associated genera.</title>
        <authorList>
            <person name="Sun Z."/>
            <person name="Harris H.M."/>
            <person name="McCann A."/>
            <person name="Guo C."/>
            <person name="Argimon S."/>
            <person name="Zhang W."/>
            <person name="Yang X."/>
            <person name="Jeffery I.B."/>
            <person name="Cooney J.C."/>
            <person name="Kagawa T.F."/>
            <person name="Liu W."/>
            <person name="Song Y."/>
            <person name="Salvetti E."/>
            <person name="Wrobel A."/>
            <person name="Rasinkangas P."/>
            <person name="Parkhill J."/>
            <person name="Rea M.C."/>
            <person name="O'Sullivan O."/>
            <person name="Ritari J."/>
            <person name="Douillard F.P."/>
            <person name="Paul Ross R."/>
            <person name="Yang R."/>
            <person name="Briner A.E."/>
            <person name="Felis G.E."/>
            <person name="de Vos W.M."/>
            <person name="Barrangou R."/>
            <person name="Klaenhammer T.R."/>
            <person name="Caufield P.W."/>
            <person name="Cui Y."/>
            <person name="Zhang H."/>
            <person name="O'Toole P.W."/>
        </authorList>
    </citation>
    <scope>NUCLEOTIDE SEQUENCE [LARGE SCALE GENOMIC DNA]</scope>
    <source>
        <strain evidence="1 2">DSM 19972</strain>
    </source>
</reference>
<sequence length="128" mass="15373">MEIMYPPLVEQGFRFFSKLNPDLTKADTYSFLVKNMIITPWGYPTDKALQAGWVKEINEEQDLSFPQFLAIYPVFAKFKQSFFKKIDGFWEIKMSLKNQLLWQLKQSFFDEDEEEQLQEYFSTRKIID</sequence>
<organism evidence="1 2">
    <name type="scientific">Liquorilactobacillus oeni DSM 19972</name>
    <dbReference type="NCBI Taxonomy" id="1423777"/>
    <lineage>
        <taxon>Bacteria</taxon>
        <taxon>Bacillati</taxon>
        <taxon>Bacillota</taxon>
        <taxon>Bacilli</taxon>
        <taxon>Lactobacillales</taxon>
        <taxon>Lactobacillaceae</taxon>
        <taxon>Liquorilactobacillus</taxon>
    </lineage>
</organism>
<protein>
    <submittedName>
        <fullName evidence="1">Uncharacterized protein</fullName>
    </submittedName>
</protein>
<evidence type="ECO:0000313" key="2">
    <source>
        <dbReference type="Proteomes" id="UP000051686"/>
    </source>
</evidence>
<proteinExistence type="predicted"/>
<dbReference type="STRING" id="1423777.FD46_GL000661"/>
<dbReference type="PATRIC" id="fig|1423777.3.peg.680"/>
<name>A0A0R1MCE2_9LACO</name>
<dbReference type="Proteomes" id="UP000051686">
    <property type="component" value="Unassembled WGS sequence"/>
</dbReference>
<dbReference type="EMBL" id="AZEH01000020">
    <property type="protein sequence ID" value="KRL05901.1"/>
    <property type="molecule type" value="Genomic_DNA"/>
</dbReference>